<proteinExistence type="predicted"/>
<comment type="caution">
    <text evidence="1">The sequence shown here is derived from an EMBL/GenBank/DDBJ whole genome shotgun (WGS) entry which is preliminary data.</text>
</comment>
<evidence type="ECO:0000313" key="2">
    <source>
        <dbReference type="Proteomes" id="UP000243589"/>
    </source>
</evidence>
<dbReference type="PATRIC" id="fig|479117.4.peg.1546"/>
<keyword evidence="2" id="KW-1185">Reference proteome</keyword>
<dbReference type="EMBL" id="LQQC01000010">
    <property type="protein sequence ID" value="KXZ58511.1"/>
    <property type="molecule type" value="Genomic_DNA"/>
</dbReference>
<sequence length="29" mass="3241">MRKGTRVSSASCLFVTRVFSEDPCSFELS</sequence>
<reference evidence="1 2" key="1">
    <citation type="submission" date="2016-01" db="EMBL/GenBank/DDBJ databases">
        <title>Use of Whole Genome Sequencing to ascertain that Brevibacterium massiliense (Roux, Raoult 2009) is a later heterotypic synonym of Brevibacterium ravenspurgense (Mages 2008).</title>
        <authorList>
            <person name="Bernier A.-M."/>
            <person name="Burdz T."/>
            <person name="Huynh C."/>
            <person name="Pachecho A.L."/>
            <person name="Wiebe D."/>
            <person name="Bonner C."/>
            <person name="Bernard K."/>
        </authorList>
    </citation>
    <scope>NUCLEOTIDE SEQUENCE [LARGE SCALE GENOMIC DNA]</scope>
    <source>
        <strain evidence="1 2">CCUG56047</strain>
    </source>
</reference>
<evidence type="ECO:0000313" key="1">
    <source>
        <dbReference type="EMBL" id="KXZ58511.1"/>
    </source>
</evidence>
<accession>A0A150H906</accession>
<name>A0A150H906_9MICO</name>
<protein>
    <submittedName>
        <fullName evidence="1">Uncharacterized protein</fullName>
    </submittedName>
</protein>
<dbReference type="AlphaFoldDB" id="A0A150H906"/>
<gene>
    <name evidence="1" type="ORF">Bravens_01560</name>
</gene>
<organism evidence="1 2">
    <name type="scientific">Brevibacterium ravenspurgense</name>
    <dbReference type="NCBI Taxonomy" id="479117"/>
    <lineage>
        <taxon>Bacteria</taxon>
        <taxon>Bacillati</taxon>
        <taxon>Actinomycetota</taxon>
        <taxon>Actinomycetes</taxon>
        <taxon>Micrococcales</taxon>
        <taxon>Brevibacteriaceae</taxon>
        <taxon>Brevibacterium</taxon>
    </lineage>
</organism>
<dbReference type="Proteomes" id="UP000243589">
    <property type="component" value="Unassembled WGS sequence"/>
</dbReference>